<dbReference type="InterPro" id="IPR027417">
    <property type="entry name" value="P-loop_NTPase"/>
</dbReference>
<dbReference type="GO" id="GO:0016887">
    <property type="term" value="F:ATP hydrolysis activity"/>
    <property type="evidence" value="ECO:0007669"/>
    <property type="project" value="InterPro"/>
</dbReference>
<keyword evidence="3" id="KW-0547">Nucleotide-binding</keyword>
<protein>
    <submittedName>
        <fullName evidence="8">ATP-binding cassette domain-containing protein</fullName>
    </submittedName>
</protein>
<feature type="domain" description="Mop" evidence="7">
    <location>
        <begin position="277"/>
        <end position="341"/>
    </location>
</feature>
<feature type="domain" description="ABC transporter" evidence="6">
    <location>
        <begin position="6"/>
        <end position="250"/>
    </location>
</feature>
<dbReference type="PANTHER" id="PTHR42781:SF4">
    <property type="entry name" value="SPERMIDINE_PUTRESCINE IMPORT ATP-BINDING PROTEIN POTA"/>
    <property type="match status" value="1"/>
</dbReference>
<dbReference type="InterPro" id="IPR008995">
    <property type="entry name" value="Mo/tungstate-bd_C_term_dom"/>
</dbReference>
<dbReference type="InterPro" id="IPR050093">
    <property type="entry name" value="ABC_SmlMolc_Importer"/>
</dbReference>
<dbReference type="EMBL" id="VDFR01000039">
    <property type="protein sequence ID" value="TNC48089.1"/>
    <property type="molecule type" value="Genomic_DNA"/>
</dbReference>
<proteinExistence type="predicted"/>
<dbReference type="InterPro" id="IPR005116">
    <property type="entry name" value="Transp-assoc_OB_typ1"/>
</dbReference>
<comment type="caution">
    <text evidence="8">The sequence shown here is derived from an EMBL/GenBank/DDBJ whole genome shotgun (WGS) entry which is preliminary data.</text>
</comment>
<evidence type="ECO:0000256" key="1">
    <source>
        <dbReference type="ARBA" id="ARBA00022448"/>
    </source>
</evidence>
<evidence type="ECO:0000259" key="6">
    <source>
        <dbReference type="PROSITE" id="PS50893"/>
    </source>
</evidence>
<dbReference type="Pfam" id="PF00005">
    <property type="entry name" value="ABC_tran"/>
    <property type="match status" value="1"/>
</dbReference>
<dbReference type="SUPFAM" id="SSF52540">
    <property type="entry name" value="P-loop containing nucleoside triphosphate hydrolases"/>
    <property type="match status" value="1"/>
</dbReference>
<dbReference type="PROSITE" id="PS50893">
    <property type="entry name" value="ABC_TRANSPORTER_2"/>
    <property type="match status" value="1"/>
</dbReference>
<dbReference type="Gene3D" id="3.40.50.300">
    <property type="entry name" value="P-loop containing nucleotide triphosphate hydrolases"/>
    <property type="match status" value="1"/>
</dbReference>
<keyword evidence="4 8" id="KW-0067">ATP-binding</keyword>
<sequence>MGGAGVTGLDARLRLRRGVFAAEVAFAVPPGEVLALVGPNGAGKSTLLRALAGLTSLDEGHVVLGDTVLEDTAAGVRTPTPQRDLTMVFQDPLLFPHLSVRDNVAFGLRHHVGTASVSRTRRGRAARDRADAILARTGLSDLAAHKASRLSGGQRQRIAIVRALACDPALLLLDEPTSALDVSVTTEVRAFLRQHVRDFGGVTVLVSHDPLDAFVLADRVAVIEDGRLTQTGTPDEISRRPRTDYVAHLMGRNLMRDGDTYRTFSPTAVTLFREEPVTSARNLWQLRIVSLVPHGDAVRVHLRGEVPLVADVTREAVAALDLHEGLDVWAGVKETEVTTFED</sequence>
<keyword evidence="1" id="KW-0813">Transport</keyword>
<dbReference type="Proteomes" id="UP000306740">
    <property type="component" value="Unassembled WGS sequence"/>
</dbReference>
<dbReference type="PANTHER" id="PTHR42781">
    <property type="entry name" value="SPERMIDINE/PUTRESCINE IMPORT ATP-BINDING PROTEIN POTA"/>
    <property type="match status" value="1"/>
</dbReference>
<evidence type="ECO:0000313" key="10">
    <source>
        <dbReference type="Proteomes" id="UP000306740"/>
    </source>
</evidence>
<dbReference type="AlphaFoldDB" id="A0A5C4MW29"/>
<name>A0A5C4MW29_9ACTN</name>
<organism evidence="8 10">
    <name type="scientific">Mumia zhuanghuii</name>
    <dbReference type="NCBI Taxonomy" id="2585211"/>
    <lineage>
        <taxon>Bacteria</taxon>
        <taxon>Bacillati</taxon>
        <taxon>Actinomycetota</taxon>
        <taxon>Actinomycetes</taxon>
        <taxon>Propionibacteriales</taxon>
        <taxon>Nocardioidaceae</taxon>
        <taxon>Mumia</taxon>
    </lineage>
</organism>
<dbReference type="PROSITE" id="PS00211">
    <property type="entry name" value="ABC_TRANSPORTER_1"/>
    <property type="match status" value="1"/>
</dbReference>
<evidence type="ECO:0000313" key="8">
    <source>
        <dbReference type="EMBL" id="TNC48089.1"/>
    </source>
</evidence>
<dbReference type="SUPFAM" id="SSF50331">
    <property type="entry name" value="MOP-like"/>
    <property type="match status" value="1"/>
</dbReference>
<evidence type="ECO:0000256" key="4">
    <source>
        <dbReference type="ARBA" id="ARBA00022840"/>
    </source>
</evidence>
<gene>
    <name evidence="9" type="ORF">FHE65_02990</name>
    <name evidence="8" type="ORF">FHE65_08155</name>
</gene>
<dbReference type="Gene3D" id="2.40.50.100">
    <property type="match status" value="1"/>
</dbReference>
<dbReference type="SMART" id="SM00382">
    <property type="entry name" value="AAA"/>
    <property type="match status" value="1"/>
</dbReference>
<dbReference type="InterPro" id="IPR004606">
    <property type="entry name" value="Mop_domain"/>
</dbReference>
<keyword evidence="2 5" id="KW-0500">Molybdenum</keyword>
<evidence type="ECO:0000256" key="2">
    <source>
        <dbReference type="ARBA" id="ARBA00022505"/>
    </source>
</evidence>
<dbReference type="GO" id="GO:0005524">
    <property type="term" value="F:ATP binding"/>
    <property type="evidence" value="ECO:0007669"/>
    <property type="project" value="UniProtKB-KW"/>
</dbReference>
<dbReference type="EMBL" id="VDFR01000011">
    <property type="protein sequence ID" value="TNC50954.1"/>
    <property type="molecule type" value="Genomic_DNA"/>
</dbReference>
<dbReference type="PROSITE" id="PS51866">
    <property type="entry name" value="MOP"/>
    <property type="match status" value="1"/>
</dbReference>
<dbReference type="OrthoDB" id="3180400at2"/>
<evidence type="ECO:0000256" key="5">
    <source>
        <dbReference type="PROSITE-ProRule" id="PRU01213"/>
    </source>
</evidence>
<evidence type="ECO:0000256" key="3">
    <source>
        <dbReference type="ARBA" id="ARBA00022741"/>
    </source>
</evidence>
<dbReference type="Pfam" id="PF03459">
    <property type="entry name" value="TOBE"/>
    <property type="match status" value="1"/>
</dbReference>
<evidence type="ECO:0000313" key="9">
    <source>
        <dbReference type="EMBL" id="TNC50954.1"/>
    </source>
</evidence>
<reference evidence="8 10" key="1">
    <citation type="submission" date="2019-05" db="EMBL/GenBank/DDBJ databases">
        <title>Mumia sp. nov., isolated from the intestinal contents of plateau pika (Ochotona curzoniae) in the Qinghai-Tibet plateau of China.</title>
        <authorList>
            <person name="Tian Z."/>
        </authorList>
    </citation>
    <scope>NUCLEOTIDE SEQUENCE [LARGE SCALE GENOMIC DNA]</scope>
    <source>
        <strain evidence="10">527</strain>
        <strain evidence="8">Z527</strain>
    </source>
</reference>
<dbReference type="InterPro" id="IPR003439">
    <property type="entry name" value="ABC_transporter-like_ATP-bd"/>
</dbReference>
<dbReference type="GO" id="GO:0015689">
    <property type="term" value="P:molybdate ion transport"/>
    <property type="evidence" value="ECO:0007669"/>
    <property type="project" value="InterPro"/>
</dbReference>
<accession>A0A5C4MW29</accession>
<dbReference type="InterPro" id="IPR003593">
    <property type="entry name" value="AAA+_ATPase"/>
</dbReference>
<evidence type="ECO:0000259" key="7">
    <source>
        <dbReference type="PROSITE" id="PS51866"/>
    </source>
</evidence>
<dbReference type="InterPro" id="IPR017871">
    <property type="entry name" value="ABC_transporter-like_CS"/>
</dbReference>